<dbReference type="InterPro" id="IPR002654">
    <property type="entry name" value="Glyco_trans_25"/>
</dbReference>
<dbReference type="CDD" id="cd06532">
    <property type="entry name" value="Glyco_transf_25"/>
    <property type="match status" value="1"/>
</dbReference>
<evidence type="ECO:0000313" key="2">
    <source>
        <dbReference type="EMBL" id="NNU61714.1"/>
    </source>
</evidence>
<dbReference type="Pfam" id="PF01755">
    <property type="entry name" value="Glyco_transf_25"/>
    <property type="match status" value="1"/>
</dbReference>
<accession>A0A849KVT3</accession>
<keyword evidence="2" id="KW-0808">Transferase</keyword>
<organism evidence="2 3">
    <name type="scientific">Ochrobactrum soli</name>
    <dbReference type="NCBI Taxonomy" id="2448455"/>
    <lineage>
        <taxon>Bacteria</taxon>
        <taxon>Pseudomonadati</taxon>
        <taxon>Pseudomonadota</taxon>
        <taxon>Alphaproteobacteria</taxon>
        <taxon>Hyphomicrobiales</taxon>
        <taxon>Brucellaceae</taxon>
        <taxon>Brucella/Ochrobactrum group</taxon>
        <taxon>Ochrobactrum</taxon>
    </lineage>
</organism>
<reference evidence="2 3" key="1">
    <citation type="submission" date="2020-05" db="EMBL/GenBank/DDBJ databases">
        <title>Draft Genome Sequence of Ochrobactrum soli Isolated from Stable Fly Gut.</title>
        <authorList>
            <person name="Pileggi M.T."/>
            <person name="Vazhakkala L.J."/>
            <person name="Wong C.N."/>
        </authorList>
    </citation>
    <scope>NUCLEOTIDE SEQUENCE [LARGE SCALE GENOMIC DNA]</scope>
    <source>
        <strain evidence="2 3">MTP-C0764</strain>
    </source>
</reference>
<comment type="caution">
    <text evidence="2">The sequence shown here is derived from an EMBL/GenBank/DDBJ whole genome shotgun (WGS) entry which is preliminary data.</text>
</comment>
<dbReference type="Proteomes" id="UP000574931">
    <property type="component" value="Unassembled WGS sequence"/>
</dbReference>
<gene>
    <name evidence="2" type="ORF">HKX02_15880</name>
</gene>
<protein>
    <submittedName>
        <fullName evidence="2">Glycosyltransferase family 25 protein</fullName>
    </submittedName>
</protein>
<proteinExistence type="predicted"/>
<dbReference type="AlphaFoldDB" id="A0A849KVT3"/>
<name>A0A849KVT3_9HYPH</name>
<evidence type="ECO:0000259" key="1">
    <source>
        <dbReference type="Pfam" id="PF01755"/>
    </source>
</evidence>
<evidence type="ECO:0000313" key="3">
    <source>
        <dbReference type="Proteomes" id="UP000574931"/>
    </source>
</evidence>
<dbReference type="GO" id="GO:0016740">
    <property type="term" value="F:transferase activity"/>
    <property type="evidence" value="ECO:0007669"/>
    <property type="project" value="UniProtKB-KW"/>
</dbReference>
<feature type="domain" description="Glycosyl transferase family 25" evidence="1">
    <location>
        <begin position="2"/>
        <end position="175"/>
    </location>
</feature>
<sequence length="260" mass="29428">MKCYLINLDRSQDRLAYMASQFDRMGLQFERVEAVNGRAMSEPELVSFNTFSKDWPDPLSPAEIGCFLSHRACLERVATGTDDYAVIFEDDIKLSGGAAQLLSSDKWIPKDADIIKIDAYGHEVLISRAIASEGPYAVARLCSRHLQTGGYIVSRDAARKLLPLMKKVPAPVDHFLFDPNDGPFNELNIYQITPAICRQAGLESTIGKNRREKKRPALFRLVIRELKRFGMRTKRNSLGLWVNVTKTGRWGPIPYDHDIR</sequence>
<dbReference type="EMBL" id="JABFCY010000010">
    <property type="protein sequence ID" value="NNU61714.1"/>
    <property type="molecule type" value="Genomic_DNA"/>
</dbReference>
<dbReference type="RefSeq" id="WP_171318488.1">
    <property type="nucleotide sequence ID" value="NZ_JABFCY010000010.1"/>
</dbReference>
<keyword evidence="3" id="KW-1185">Reference proteome</keyword>